<gene>
    <name evidence="1" type="ORF">F8O03_10705</name>
</gene>
<name>A0A7J5B2E8_9MICO</name>
<dbReference type="OrthoDB" id="9803948at2"/>
<sequence length="208" mass="22177">MADRQGSLAAEIAAPDTSAVRFTARVIAVPVVGDDGVRLIVRFPEDASRMLPSRGQVAVEGVIHAQAGSGSSADSGDAARAFEAVIEPDGLRGHWLDVAAALGDGAADGDTVSVELRPGGEWPEPEIPADFSEALADAPDSAETWRDITPMARWEWVRWINSTRVVKTRERRIEVGLSKLEAGKRRPCCFDLSSCTDPELSKSGKLAV</sequence>
<keyword evidence="2" id="KW-1185">Reference proteome</keyword>
<dbReference type="EMBL" id="WBJX01000003">
    <property type="protein sequence ID" value="KAB1637676.1"/>
    <property type="molecule type" value="Genomic_DNA"/>
</dbReference>
<organism evidence="1 2">
    <name type="scientific">Pseudoclavibacter terrae</name>
    <dbReference type="NCBI Taxonomy" id="1530195"/>
    <lineage>
        <taxon>Bacteria</taxon>
        <taxon>Bacillati</taxon>
        <taxon>Actinomycetota</taxon>
        <taxon>Actinomycetes</taxon>
        <taxon>Micrococcales</taxon>
        <taxon>Microbacteriaceae</taxon>
        <taxon>Pseudoclavibacter</taxon>
    </lineage>
</organism>
<protein>
    <submittedName>
        <fullName evidence="1">YdeI/OmpD-associated family protein</fullName>
    </submittedName>
</protein>
<dbReference type="RefSeq" id="WP_151423867.1">
    <property type="nucleotide sequence ID" value="NZ_WBJX01000003.1"/>
</dbReference>
<proteinExistence type="predicted"/>
<dbReference type="InterPro" id="IPR037079">
    <property type="entry name" value="AF2212/PG0164-like_sf"/>
</dbReference>
<dbReference type="Proteomes" id="UP000490386">
    <property type="component" value="Unassembled WGS sequence"/>
</dbReference>
<accession>A0A7J5B2E8</accession>
<comment type="caution">
    <text evidence="1">The sequence shown here is derived from an EMBL/GenBank/DDBJ whole genome shotgun (WGS) entry which is preliminary data.</text>
</comment>
<evidence type="ECO:0000313" key="2">
    <source>
        <dbReference type="Proteomes" id="UP000490386"/>
    </source>
</evidence>
<dbReference type="Gene3D" id="2.40.30.100">
    <property type="entry name" value="AF2212/PG0164-like"/>
    <property type="match status" value="1"/>
</dbReference>
<dbReference type="SUPFAM" id="SSF141694">
    <property type="entry name" value="AF2212/PG0164-like"/>
    <property type="match status" value="1"/>
</dbReference>
<reference evidence="1 2" key="1">
    <citation type="submission" date="2019-09" db="EMBL/GenBank/DDBJ databases">
        <title>Phylogeny of genus Pseudoclavibacter and closely related genus.</title>
        <authorList>
            <person name="Li Y."/>
        </authorList>
    </citation>
    <scope>NUCLEOTIDE SEQUENCE [LARGE SCALE GENOMIC DNA]</scope>
    <source>
        <strain evidence="1 2">THG-MD12</strain>
    </source>
</reference>
<dbReference type="Pfam" id="PF13376">
    <property type="entry name" value="OmdA"/>
    <property type="match status" value="1"/>
</dbReference>
<dbReference type="AlphaFoldDB" id="A0A7J5B2E8"/>
<evidence type="ECO:0000313" key="1">
    <source>
        <dbReference type="EMBL" id="KAB1637676.1"/>
    </source>
</evidence>